<organism evidence="7 8">
    <name type="scientific">Elysia marginata</name>
    <dbReference type="NCBI Taxonomy" id="1093978"/>
    <lineage>
        <taxon>Eukaryota</taxon>
        <taxon>Metazoa</taxon>
        <taxon>Spiralia</taxon>
        <taxon>Lophotrochozoa</taxon>
        <taxon>Mollusca</taxon>
        <taxon>Gastropoda</taxon>
        <taxon>Heterobranchia</taxon>
        <taxon>Euthyneura</taxon>
        <taxon>Panpulmonata</taxon>
        <taxon>Sacoglossa</taxon>
        <taxon>Placobranchoidea</taxon>
        <taxon>Plakobranchidae</taxon>
        <taxon>Elysia</taxon>
    </lineage>
</organism>
<comment type="similarity">
    <text evidence="2">Belongs to the tetraspanin (TM4SF) family.</text>
</comment>
<dbReference type="Pfam" id="PF00335">
    <property type="entry name" value="Tetraspanin"/>
    <property type="match status" value="1"/>
</dbReference>
<feature type="transmembrane region" description="Helical" evidence="6">
    <location>
        <begin position="41"/>
        <end position="65"/>
    </location>
</feature>
<evidence type="ECO:0000313" key="7">
    <source>
        <dbReference type="EMBL" id="GFR83111.1"/>
    </source>
</evidence>
<evidence type="ECO:0000256" key="3">
    <source>
        <dbReference type="ARBA" id="ARBA00022692"/>
    </source>
</evidence>
<proteinExistence type="inferred from homology"/>
<dbReference type="InterPro" id="IPR000301">
    <property type="entry name" value="Tetraspanin_animals"/>
</dbReference>
<evidence type="ECO:0000256" key="1">
    <source>
        <dbReference type="ARBA" id="ARBA00004141"/>
    </source>
</evidence>
<feature type="transmembrane region" description="Helical" evidence="6">
    <location>
        <begin position="261"/>
        <end position="285"/>
    </location>
</feature>
<dbReference type="PRINTS" id="PR00259">
    <property type="entry name" value="TMFOUR"/>
</dbReference>
<comment type="caution">
    <text evidence="7">The sequence shown here is derived from an EMBL/GenBank/DDBJ whole genome shotgun (WGS) entry which is preliminary data.</text>
</comment>
<evidence type="ECO:0000313" key="8">
    <source>
        <dbReference type="Proteomes" id="UP000762676"/>
    </source>
</evidence>
<protein>
    <submittedName>
        <fullName evidence="7">Tetraspanin</fullName>
    </submittedName>
</protein>
<dbReference type="InterPro" id="IPR018499">
    <property type="entry name" value="Tetraspanin/Peripherin"/>
</dbReference>
<dbReference type="PANTHER" id="PTHR19282">
    <property type="entry name" value="TETRASPANIN"/>
    <property type="match status" value="1"/>
</dbReference>
<evidence type="ECO:0000256" key="6">
    <source>
        <dbReference type="SAM" id="Phobius"/>
    </source>
</evidence>
<dbReference type="PANTHER" id="PTHR19282:SF527">
    <property type="entry name" value="TETRASPANIN"/>
    <property type="match status" value="1"/>
</dbReference>
<feature type="transmembrane region" description="Helical" evidence="6">
    <location>
        <begin position="120"/>
        <end position="141"/>
    </location>
</feature>
<sequence>MRMKRTFLQSLSVDSNMAYELYDLDDTPKPMNPQVVRGIRFALLCFLGIVMAGAISIFAIGIWTLEAEYGNKQVSELIDAKLYEVDSYMLILGGAAIMVITIIGLLGVMKEYRCLVGLHLGLLAFMSVMLFVAGVLGYVLVSQLENKVKDRMESAVVNYYGVNVDSDSDNRVITKAWDKAQYSQRQHLKISSIVSDGSYVPESCCASRVNIEQCTGRTNATEGSPPLSKPPNSGDPSTWGYTLYTKGCFDVLDPYMHRTGIVIGTTAIVVGIFMLVELVLSICLYRTLPEKT</sequence>
<accession>A0AAV4GCV5</accession>
<dbReference type="GO" id="GO:0005886">
    <property type="term" value="C:plasma membrane"/>
    <property type="evidence" value="ECO:0007669"/>
    <property type="project" value="TreeGrafter"/>
</dbReference>
<evidence type="ECO:0000256" key="5">
    <source>
        <dbReference type="ARBA" id="ARBA00023136"/>
    </source>
</evidence>
<keyword evidence="3 6" id="KW-0812">Transmembrane</keyword>
<gene>
    <name evidence="7" type="ORF">ElyMa_002381800</name>
</gene>
<keyword evidence="8" id="KW-1185">Reference proteome</keyword>
<evidence type="ECO:0000256" key="2">
    <source>
        <dbReference type="ARBA" id="ARBA00006840"/>
    </source>
</evidence>
<name>A0AAV4GCV5_9GAST</name>
<dbReference type="PIRSF" id="PIRSF002419">
    <property type="entry name" value="Tetraspanin"/>
    <property type="match status" value="1"/>
</dbReference>
<keyword evidence="5 6" id="KW-0472">Membrane</keyword>
<dbReference type="EMBL" id="BMAT01004915">
    <property type="protein sequence ID" value="GFR83111.1"/>
    <property type="molecule type" value="Genomic_DNA"/>
</dbReference>
<dbReference type="AlphaFoldDB" id="A0AAV4GCV5"/>
<reference evidence="7 8" key="1">
    <citation type="journal article" date="2021" name="Elife">
        <title>Chloroplast acquisition without the gene transfer in kleptoplastic sea slugs, Plakobranchus ocellatus.</title>
        <authorList>
            <person name="Maeda T."/>
            <person name="Takahashi S."/>
            <person name="Yoshida T."/>
            <person name="Shimamura S."/>
            <person name="Takaki Y."/>
            <person name="Nagai Y."/>
            <person name="Toyoda A."/>
            <person name="Suzuki Y."/>
            <person name="Arimoto A."/>
            <person name="Ishii H."/>
            <person name="Satoh N."/>
            <person name="Nishiyama T."/>
            <person name="Hasebe M."/>
            <person name="Maruyama T."/>
            <person name="Minagawa J."/>
            <person name="Obokata J."/>
            <person name="Shigenobu S."/>
        </authorList>
    </citation>
    <scope>NUCLEOTIDE SEQUENCE [LARGE SCALE GENOMIC DNA]</scope>
</reference>
<comment type="subcellular location">
    <subcellularLocation>
        <location evidence="1">Membrane</location>
        <topology evidence="1">Multi-pass membrane protein</topology>
    </subcellularLocation>
</comment>
<dbReference type="Proteomes" id="UP000762676">
    <property type="component" value="Unassembled WGS sequence"/>
</dbReference>
<evidence type="ECO:0000256" key="4">
    <source>
        <dbReference type="ARBA" id="ARBA00022989"/>
    </source>
</evidence>
<feature type="transmembrane region" description="Helical" evidence="6">
    <location>
        <begin position="85"/>
        <end position="108"/>
    </location>
</feature>
<keyword evidence="4 6" id="KW-1133">Transmembrane helix</keyword>